<dbReference type="PANTHER" id="PTHR45633">
    <property type="entry name" value="60 KDA HEAT SHOCK PROTEIN, MITOCHONDRIAL"/>
    <property type="match status" value="1"/>
</dbReference>
<reference evidence="6" key="1">
    <citation type="submission" date="2022-05" db="EMBL/GenBank/DDBJ databases">
        <title>The Musa troglodytarum L. genome provides insights into the mechanism of non-climacteric behaviour and enrichment of carotenoids.</title>
        <authorList>
            <person name="Wang J."/>
        </authorList>
    </citation>
    <scope>NUCLEOTIDE SEQUENCE</scope>
    <source>
        <tissue evidence="6">Leaf</tissue>
    </source>
</reference>
<evidence type="ECO:0000313" key="7">
    <source>
        <dbReference type="Proteomes" id="UP001055439"/>
    </source>
</evidence>
<protein>
    <submittedName>
        <fullName evidence="6">Chaperonin</fullName>
    </submittedName>
</protein>
<evidence type="ECO:0000256" key="5">
    <source>
        <dbReference type="ARBA" id="ARBA00023186"/>
    </source>
</evidence>
<dbReference type="Gene3D" id="1.10.560.10">
    <property type="entry name" value="GroEL-like equatorial domain"/>
    <property type="match status" value="1"/>
</dbReference>
<dbReference type="GO" id="GO:0042026">
    <property type="term" value="P:protein refolding"/>
    <property type="evidence" value="ECO:0007669"/>
    <property type="project" value="InterPro"/>
</dbReference>
<dbReference type="EMBL" id="CP097511">
    <property type="protein sequence ID" value="URE47673.1"/>
    <property type="molecule type" value="Genomic_DNA"/>
</dbReference>
<proteinExistence type="inferred from homology"/>
<gene>
    <name evidence="6" type="ORF">MUK42_25964</name>
</gene>
<dbReference type="InterPro" id="IPR017998">
    <property type="entry name" value="Chaperone_TCP-1"/>
</dbReference>
<dbReference type="SUPFAM" id="SSF52029">
    <property type="entry name" value="GroEL apical domain-like"/>
    <property type="match status" value="1"/>
</dbReference>
<evidence type="ECO:0000313" key="6">
    <source>
        <dbReference type="EMBL" id="URE47673.1"/>
    </source>
</evidence>
<dbReference type="AlphaFoldDB" id="A0A9E7IJ90"/>
<evidence type="ECO:0000256" key="1">
    <source>
        <dbReference type="ARBA" id="ARBA00006607"/>
    </source>
</evidence>
<dbReference type="InterPro" id="IPR027409">
    <property type="entry name" value="GroEL-like_apical_dom_sf"/>
</dbReference>
<dbReference type="GO" id="GO:0005524">
    <property type="term" value="F:ATP binding"/>
    <property type="evidence" value="ECO:0007669"/>
    <property type="project" value="UniProtKB-KW"/>
</dbReference>
<dbReference type="GO" id="GO:0140662">
    <property type="term" value="F:ATP-dependent protein folding chaperone"/>
    <property type="evidence" value="ECO:0007669"/>
    <property type="project" value="InterPro"/>
</dbReference>
<dbReference type="InterPro" id="IPR001844">
    <property type="entry name" value="Cpn60/GroEL"/>
</dbReference>
<comment type="similarity">
    <text evidence="1">Belongs to the chaperonin (HSP60) family.</text>
</comment>
<dbReference type="InterPro" id="IPR027413">
    <property type="entry name" value="GROEL-like_equatorial_sf"/>
</dbReference>
<comment type="similarity">
    <text evidence="2">Belongs to the TCP-1 chaperonin family.</text>
</comment>
<organism evidence="6 7">
    <name type="scientific">Musa troglodytarum</name>
    <name type="common">fe'i banana</name>
    <dbReference type="NCBI Taxonomy" id="320322"/>
    <lineage>
        <taxon>Eukaryota</taxon>
        <taxon>Viridiplantae</taxon>
        <taxon>Streptophyta</taxon>
        <taxon>Embryophyta</taxon>
        <taxon>Tracheophyta</taxon>
        <taxon>Spermatophyta</taxon>
        <taxon>Magnoliopsida</taxon>
        <taxon>Liliopsida</taxon>
        <taxon>Zingiberales</taxon>
        <taxon>Musaceae</taxon>
        <taxon>Musa</taxon>
    </lineage>
</organism>
<dbReference type="PRINTS" id="PR00304">
    <property type="entry name" value="TCOMPLEXTCP1"/>
</dbReference>
<sequence length="220" mass="23941">MEELGMNLGKVEFNMLGTCQRVSISKDATVILDGTGDKKAVEERCEKIGSRLGWSRNYAAKDIRFGVEAHALMLKGVEDLADAVKVTMGPKGRNVVIEQSFGAPKVTKDGVMLQRASSLASSENSMNISLEDIHVTSRRFPIPCAVRGSAGLGSKTIQQLLIFRASGGTVARLLFVLHCHHWTARLVYLSSMNTMNLMLSWKWAVPESGTRIVGAMGMGQ</sequence>
<keyword evidence="3" id="KW-0547">Nucleotide-binding</keyword>
<dbReference type="OrthoDB" id="781905at2759"/>
<keyword evidence="5" id="KW-0143">Chaperone</keyword>
<dbReference type="SUPFAM" id="SSF48592">
    <property type="entry name" value="GroEL equatorial domain-like"/>
    <property type="match status" value="1"/>
</dbReference>
<evidence type="ECO:0000256" key="4">
    <source>
        <dbReference type="ARBA" id="ARBA00022840"/>
    </source>
</evidence>
<name>A0A9E7IJ90_9LILI</name>
<evidence type="ECO:0000256" key="2">
    <source>
        <dbReference type="ARBA" id="ARBA00008020"/>
    </source>
</evidence>
<dbReference type="Gene3D" id="3.50.7.10">
    <property type="entry name" value="GroEL"/>
    <property type="match status" value="1"/>
</dbReference>
<keyword evidence="4" id="KW-0067">ATP-binding</keyword>
<evidence type="ECO:0000256" key="3">
    <source>
        <dbReference type="ARBA" id="ARBA00022741"/>
    </source>
</evidence>
<dbReference type="Proteomes" id="UP001055439">
    <property type="component" value="Chromosome 9"/>
</dbReference>
<accession>A0A9E7IJ90</accession>
<keyword evidence="7" id="KW-1185">Reference proteome</keyword>